<keyword evidence="1" id="KW-0479">Metal-binding</keyword>
<dbReference type="GO" id="GO:0019323">
    <property type="term" value="P:pentose catabolic process"/>
    <property type="evidence" value="ECO:0007669"/>
    <property type="project" value="TreeGrafter"/>
</dbReference>
<dbReference type="SUPFAM" id="SSF53639">
    <property type="entry name" value="AraD/HMP-PK domain-like"/>
    <property type="match status" value="1"/>
</dbReference>
<dbReference type="GO" id="GO:0005829">
    <property type="term" value="C:cytosol"/>
    <property type="evidence" value="ECO:0007669"/>
    <property type="project" value="TreeGrafter"/>
</dbReference>
<name>A0AAN6ZLD5_9PEZI</name>
<dbReference type="Proteomes" id="UP001302676">
    <property type="component" value="Unassembled WGS sequence"/>
</dbReference>
<keyword evidence="2" id="KW-0456">Lyase</keyword>
<reference evidence="4" key="2">
    <citation type="submission" date="2023-05" db="EMBL/GenBank/DDBJ databases">
        <authorList>
            <consortium name="Lawrence Berkeley National Laboratory"/>
            <person name="Steindorff A."/>
            <person name="Hensen N."/>
            <person name="Bonometti L."/>
            <person name="Westerberg I."/>
            <person name="Brannstrom I.O."/>
            <person name="Guillou S."/>
            <person name="Cros-Aarteil S."/>
            <person name="Calhoun S."/>
            <person name="Haridas S."/>
            <person name="Kuo A."/>
            <person name="Mondo S."/>
            <person name="Pangilinan J."/>
            <person name="Riley R."/>
            <person name="Labutti K."/>
            <person name="Andreopoulos B."/>
            <person name="Lipzen A."/>
            <person name="Chen C."/>
            <person name="Yanf M."/>
            <person name="Daum C."/>
            <person name="Ng V."/>
            <person name="Clum A."/>
            <person name="Ohm R."/>
            <person name="Martin F."/>
            <person name="Silar P."/>
            <person name="Natvig D."/>
            <person name="Lalanne C."/>
            <person name="Gautier V."/>
            <person name="Ament-Velasquez S.L."/>
            <person name="Kruys A."/>
            <person name="Hutchinson M.I."/>
            <person name="Powell A.J."/>
            <person name="Barry K."/>
            <person name="Miller A.N."/>
            <person name="Grigoriev I.V."/>
            <person name="Debuchy R."/>
            <person name="Gladieux P."/>
            <person name="Thoren M.H."/>
            <person name="Johannesson H."/>
        </authorList>
    </citation>
    <scope>NUCLEOTIDE SEQUENCE</scope>
    <source>
        <strain evidence="4">CBS 141.50</strain>
    </source>
</reference>
<accession>A0AAN6ZLD5</accession>
<feature type="domain" description="Class II aldolase/adducin N-terminal" evidence="3">
    <location>
        <begin position="11"/>
        <end position="221"/>
    </location>
</feature>
<dbReference type="SMART" id="SM01007">
    <property type="entry name" value="Aldolase_II"/>
    <property type="match status" value="1"/>
</dbReference>
<dbReference type="GO" id="GO:0016832">
    <property type="term" value="F:aldehyde-lyase activity"/>
    <property type="evidence" value="ECO:0007669"/>
    <property type="project" value="TreeGrafter"/>
</dbReference>
<evidence type="ECO:0000256" key="1">
    <source>
        <dbReference type="ARBA" id="ARBA00022723"/>
    </source>
</evidence>
<dbReference type="GO" id="GO:0046872">
    <property type="term" value="F:metal ion binding"/>
    <property type="evidence" value="ECO:0007669"/>
    <property type="project" value="UniProtKB-KW"/>
</dbReference>
<comment type="caution">
    <text evidence="4">The sequence shown here is derived from an EMBL/GenBank/DDBJ whole genome shotgun (WGS) entry which is preliminary data.</text>
</comment>
<organism evidence="4 5">
    <name type="scientific">Dichotomopilus funicola</name>
    <dbReference type="NCBI Taxonomy" id="1934379"/>
    <lineage>
        <taxon>Eukaryota</taxon>
        <taxon>Fungi</taxon>
        <taxon>Dikarya</taxon>
        <taxon>Ascomycota</taxon>
        <taxon>Pezizomycotina</taxon>
        <taxon>Sordariomycetes</taxon>
        <taxon>Sordariomycetidae</taxon>
        <taxon>Sordariales</taxon>
        <taxon>Chaetomiaceae</taxon>
        <taxon>Dichotomopilus</taxon>
    </lineage>
</organism>
<evidence type="ECO:0000259" key="3">
    <source>
        <dbReference type="SMART" id="SM01007"/>
    </source>
</evidence>
<proteinExistence type="predicted"/>
<dbReference type="InterPro" id="IPR036409">
    <property type="entry name" value="Aldolase_II/adducin_N_sf"/>
</dbReference>
<dbReference type="RefSeq" id="XP_062636103.1">
    <property type="nucleotide sequence ID" value="XM_062784114.1"/>
</dbReference>
<evidence type="ECO:0000313" key="5">
    <source>
        <dbReference type="Proteomes" id="UP001302676"/>
    </source>
</evidence>
<dbReference type="Gene3D" id="3.40.225.10">
    <property type="entry name" value="Class II aldolase/adducin N-terminal domain"/>
    <property type="match status" value="1"/>
</dbReference>
<dbReference type="PANTHER" id="PTHR22789:SF0">
    <property type="entry name" value="3-OXO-TETRONATE 4-PHOSPHATE DECARBOXYLASE-RELATED"/>
    <property type="match status" value="1"/>
</dbReference>
<dbReference type="PANTHER" id="PTHR22789">
    <property type="entry name" value="FUCULOSE PHOSPHATE ALDOLASE"/>
    <property type="match status" value="1"/>
</dbReference>
<sequence length="286" mass="31716">MVSANITAVLSSYITALHILHNRGVLDGYGHVSVRNPANSSNFFMMHQLAPALVSKRNDIGEYRVSDAESVDSSIPAGPMERFIHNELLKQYPDLNVVLHGHPSALVSYGISHVPLRAVNHMTPFLGTNVPVFDITKHYLPNDKQDFLVRNQRQGAALADQFGSSTRQDYSSVDETATGSSRYPSHNLILMRSHGFTAVAKDIKVVTFKGDYAVVNAEIQSEALKLHQAYAGMNYGAGKDGLTYLNEGQVQDSWETEIELVGKTWDLWEREVKLNPLYVNELDSGK</sequence>
<evidence type="ECO:0000313" key="4">
    <source>
        <dbReference type="EMBL" id="KAK4142732.1"/>
    </source>
</evidence>
<gene>
    <name evidence="4" type="ORF">C8A04DRAFT_38106</name>
</gene>
<reference evidence="4" key="1">
    <citation type="journal article" date="2023" name="Mol. Phylogenet. Evol.">
        <title>Genome-scale phylogeny and comparative genomics of the fungal order Sordariales.</title>
        <authorList>
            <person name="Hensen N."/>
            <person name="Bonometti L."/>
            <person name="Westerberg I."/>
            <person name="Brannstrom I.O."/>
            <person name="Guillou S."/>
            <person name="Cros-Aarteil S."/>
            <person name="Calhoun S."/>
            <person name="Haridas S."/>
            <person name="Kuo A."/>
            <person name="Mondo S."/>
            <person name="Pangilinan J."/>
            <person name="Riley R."/>
            <person name="LaButti K."/>
            <person name="Andreopoulos B."/>
            <person name="Lipzen A."/>
            <person name="Chen C."/>
            <person name="Yan M."/>
            <person name="Daum C."/>
            <person name="Ng V."/>
            <person name="Clum A."/>
            <person name="Steindorff A."/>
            <person name="Ohm R.A."/>
            <person name="Martin F."/>
            <person name="Silar P."/>
            <person name="Natvig D.O."/>
            <person name="Lalanne C."/>
            <person name="Gautier V."/>
            <person name="Ament-Velasquez S.L."/>
            <person name="Kruys A."/>
            <person name="Hutchinson M.I."/>
            <person name="Powell A.J."/>
            <person name="Barry K."/>
            <person name="Miller A.N."/>
            <person name="Grigoriev I.V."/>
            <person name="Debuchy R."/>
            <person name="Gladieux P."/>
            <person name="Hiltunen Thoren M."/>
            <person name="Johannesson H."/>
        </authorList>
    </citation>
    <scope>NUCLEOTIDE SEQUENCE</scope>
    <source>
        <strain evidence="4">CBS 141.50</strain>
    </source>
</reference>
<keyword evidence="5" id="KW-1185">Reference proteome</keyword>
<evidence type="ECO:0000256" key="2">
    <source>
        <dbReference type="ARBA" id="ARBA00023239"/>
    </source>
</evidence>
<dbReference type="InterPro" id="IPR001303">
    <property type="entry name" value="Aldolase_II/adducin_N"/>
</dbReference>
<dbReference type="EMBL" id="MU853594">
    <property type="protein sequence ID" value="KAK4142732.1"/>
    <property type="molecule type" value="Genomic_DNA"/>
</dbReference>
<dbReference type="GeneID" id="87820727"/>
<dbReference type="AlphaFoldDB" id="A0AAN6ZLD5"/>
<protein>
    <submittedName>
        <fullName evidence="4">Class II aldolase and Adducin N-terminal domain-containing protein</fullName>
    </submittedName>
</protein>
<dbReference type="InterPro" id="IPR050197">
    <property type="entry name" value="Aldolase_class_II_sugar_metab"/>
</dbReference>
<dbReference type="Pfam" id="PF00596">
    <property type="entry name" value="Aldolase_II"/>
    <property type="match status" value="1"/>
</dbReference>